<dbReference type="STRING" id="500485.B6HBI6"/>
<reference evidence="2 3" key="1">
    <citation type="journal article" date="2008" name="Nat. Biotechnol.">
        <title>Genome sequencing and analysis of the filamentous fungus Penicillium chrysogenum.</title>
        <authorList>
            <person name="van den Berg M.A."/>
            <person name="Albang R."/>
            <person name="Albermann K."/>
            <person name="Badger J.H."/>
            <person name="Daran J.-M."/>
            <person name="Driessen A.J.M."/>
            <person name="Garcia-Estrada C."/>
            <person name="Fedorova N.D."/>
            <person name="Harris D.M."/>
            <person name="Heijne W.H.M."/>
            <person name="Joardar V.S."/>
            <person name="Kiel J.A.K.W."/>
            <person name="Kovalchuk A."/>
            <person name="Martin J.F."/>
            <person name="Nierman W.C."/>
            <person name="Nijland J.G."/>
            <person name="Pronk J.T."/>
            <person name="Roubos J.A."/>
            <person name="van der Klei I.J."/>
            <person name="van Peij N.N.M.E."/>
            <person name="Veenhuis M."/>
            <person name="von Doehren H."/>
            <person name="Wagner C."/>
            <person name="Wortman J.R."/>
            <person name="Bovenberg R.A.L."/>
        </authorList>
    </citation>
    <scope>NUCLEOTIDE SEQUENCE [LARGE SCALE GENOMIC DNA]</scope>
    <source>
        <strain evidence="3">ATCC 28089 / DSM 1075 / NRRL 1951 / Wisconsin 54-1255</strain>
    </source>
</reference>
<protein>
    <submittedName>
        <fullName evidence="2">Pc18g04220 protein</fullName>
    </submittedName>
</protein>
<dbReference type="OMA" id="WDDSHRD"/>
<feature type="region of interest" description="Disordered" evidence="1">
    <location>
        <begin position="1"/>
        <end position="35"/>
    </location>
</feature>
<evidence type="ECO:0000313" key="2">
    <source>
        <dbReference type="EMBL" id="CAP94646.1"/>
    </source>
</evidence>
<evidence type="ECO:0000313" key="3">
    <source>
        <dbReference type="Proteomes" id="UP000000724"/>
    </source>
</evidence>
<dbReference type="Proteomes" id="UP000000724">
    <property type="component" value="Contig Pc00c18"/>
</dbReference>
<gene>
    <name evidence="2" type="ORF">Pc18g04220</name>
    <name evidence="2" type="ORF">PCH_Pc18g04220</name>
</gene>
<sequence length="409" mass="46068">MAESWDDGSFNPRSYSPTTAALEQSHRRTRPPSRPLRLDSLRRYAAGYKAWIGAEGMWIRTNYDAENEEAHQILWNDYMDISQVIGPDSLVLVPLFRPFLNTEGHNNKLLPPKVPCRSHGAHATRTPIPSYQIHQAERQDTTCKRRCATVSRAPRRPMPSVDSALGAPASQQKVLDCPKILERYINVNSTGGRWEVSSTFMASLQHSDWLAQITTVRIFLKGGRLQDGFRLLGGCFEACKANLKTESPLLTSEIFMGAFQLSTISPSLGWSFLKYIRDLSGIVLNMAHPLLLLLSKYLTLDKEAFANCSNLFLGFFLDLMARCVPGWDQSHRGALLLTTGRIFLLSLIEFSQYEELTRKSKSHETMPLLLGQQVLQYQGQLPPAAMRSDTVAVFPFPSTNQGGREMWRC</sequence>
<dbReference type="BioCyc" id="PCHR:PC18G04220-MONOMER"/>
<evidence type="ECO:0000256" key="1">
    <source>
        <dbReference type="SAM" id="MobiDB-lite"/>
    </source>
</evidence>
<dbReference type="EMBL" id="AM920433">
    <property type="protein sequence ID" value="CAP94646.1"/>
    <property type="molecule type" value="Genomic_DNA"/>
</dbReference>
<dbReference type="VEuPathDB" id="FungiDB:PCH_Pc18g04220"/>
<feature type="compositionally biased region" description="Polar residues" evidence="1">
    <location>
        <begin position="11"/>
        <end position="22"/>
    </location>
</feature>
<organism evidence="2 3">
    <name type="scientific">Penicillium rubens (strain ATCC 28089 / DSM 1075 / NRRL 1951 / Wisconsin 54-1255)</name>
    <name type="common">Penicillium chrysogenum</name>
    <dbReference type="NCBI Taxonomy" id="500485"/>
    <lineage>
        <taxon>Eukaryota</taxon>
        <taxon>Fungi</taxon>
        <taxon>Dikarya</taxon>
        <taxon>Ascomycota</taxon>
        <taxon>Pezizomycotina</taxon>
        <taxon>Eurotiomycetes</taxon>
        <taxon>Eurotiomycetidae</taxon>
        <taxon>Eurotiales</taxon>
        <taxon>Aspergillaceae</taxon>
        <taxon>Penicillium</taxon>
        <taxon>Penicillium chrysogenum species complex</taxon>
    </lineage>
</organism>
<dbReference type="HOGENOM" id="CLU_672859_0_0_1"/>
<dbReference type="AlphaFoldDB" id="B6HBI6"/>
<proteinExistence type="predicted"/>
<accession>B6HBI6</accession>
<dbReference type="OrthoDB" id="539213at2759"/>
<keyword evidence="3" id="KW-1185">Reference proteome</keyword>
<name>B6HBI6_PENRW</name>